<comment type="similarity">
    <text evidence="3">Belongs to the DRC10 family.</text>
</comment>
<feature type="compositionally biased region" description="Acidic residues" evidence="11">
    <location>
        <begin position="70"/>
        <end position="86"/>
    </location>
</feature>
<dbReference type="PANTHER" id="PTHR31598:SF1">
    <property type="entry name" value="DYNEIN REGULATORY COMPLEX PROTEIN 10"/>
    <property type="match status" value="1"/>
</dbReference>
<comment type="caution">
    <text evidence="12">The sequence shown here is derived from an EMBL/GenBank/DDBJ whole genome shotgun (WGS) entry which is preliminary data.</text>
</comment>
<evidence type="ECO:0000256" key="9">
    <source>
        <dbReference type="ARBA" id="ARBA00023273"/>
    </source>
</evidence>
<accession>A0A8T1WEJ4</accession>
<evidence type="ECO:0000256" key="4">
    <source>
        <dbReference type="ARBA" id="ARBA00021752"/>
    </source>
</evidence>
<feature type="coiled-coil region" evidence="10">
    <location>
        <begin position="183"/>
        <end position="325"/>
    </location>
</feature>
<evidence type="ECO:0000256" key="1">
    <source>
        <dbReference type="ARBA" id="ARBA00003029"/>
    </source>
</evidence>
<dbReference type="AlphaFoldDB" id="A0A8T1WEJ4"/>
<dbReference type="OrthoDB" id="536093at2759"/>
<evidence type="ECO:0000256" key="10">
    <source>
        <dbReference type="SAM" id="Coils"/>
    </source>
</evidence>
<organism evidence="12 13">
    <name type="scientific">Phytophthora pseudosyringae</name>
    <dbReference type="NCBI Taxonomy" id="221518"/>
    <lineage>
        <taxon>Eukaryota</taxon>
        <taxon>Sar</taxon>
        <taxon>Stramenopiles</taxon>
        <taxon>Oomycota</taxon>
        <taxon>Peronosporomycetes</taxon>
        <taxon>Peronosporales</taxon>
        <taxon>Peronosporaceae</taxon>
        <taxon>Phytophthora</taxon>
    </lineage>
</organism>
<feature type="region of interest" description="Disordered" evidence="11">
    <location>
        <begin position="64"/>
        <end position="89"/>
    </location>
</feature>
<evidence type="ECO:0000313" key="13">
    <source>
        <dbReference type="Proteomes" id="UP000694044"/>
    </source>
</evidence>
<feature type="region of interest" description="Disordered" evidence="11">
    <location>
        <begin position="389"/>
        <end position="431"/>
    </location>
</feature>
<keyword evidence="6" id="KW-0282">Flagellum</keyword>
<dbReference type="PROSITE" id="PS50096">
    <property type="entry name" value="IQ"/>
    <property type="match status" value="1"/>
</dbReference>
<evidence type="ECO:0000256" key="8">
    <source>
        <dbReference type="ARBA" id="ARBA00023212"/>
    </source>
</evidence>
<name>A0A8T1WEJ4_9STRA</name>
<gene>
    <name evidence="12" type="ORF">PHYPSEUDO_004113</name>
</gene>
<evidence type="ECO:0000256" key="7">
    <source>
        <dbReference type="ARBA" id="ARBA00023069"/>
    </source>
</evidence>
<sequence length="431" mass="49162">MEHAVHLDGERLIGVLEATVRDLELLATLPDKLPANGAFQSGAREALYRQSVIEAALVHFIAQQNYQDDERPETEEDGDSDADEEELQHHRDAASLLSGPAATRLFPKSMHHVFAFNETCYGKEDRSARDTLRKLSATSVSPAISHLAQAWTQLIINTDAALSTSFEQDERFALSLSDSMLRLREVEDDRDQVAFELAQARKARINMSDKFTAQRAQLEAQLRDMKRAADDILGPTARDREEHLQASLSSFETQNSNAQEQVEAIQRTIARVTQTSQQAETDERKHTQHGATELRELVERYDDDMDKLDADIEEELAELARLDTANAKFAMHFARVDKDRRNIIEEQRAIDLAERLRRNREANLFGFVHKIQAVVRGFLTRKRMLLETQRKQRRSKNGKKGTKGKKRVSKSPRRRKTVKKPSVKVKKTKKT</sequence>
<keyword evidence="8" id="KW-0206">Cytoskeleton</keyword>
<keyword evidence="9" id="KW-0966">Cell projection</keyword>
<keyword evidence="5" id="KW-0963">Cytoplasm</keyword>
<protein>
    <recommendedName>
        <fullName evidence="4">Dynein regulatory complex protein 10</fullName>
    </recommendedName>
</protein>
<dbReference type="PANTHER" id="PTHR31598">
    <property type="entry name" value="IQ DOMAIN-CONTAINING PROTEIN D"/>
    <property type="match status" value="1"/>
</dbReference>
<evidence type="ECO:0000256" key="11">
    <source>
        <dbReference type="SAM" id="MobiDB-lite"/>
    </source>
</evidence>
<dbReference type="InterPro" id="IPR042815">
    <property type="entry name" value="DRC10"/>
</dbReference>
<evidence type="ECO:0000256" key="3">
    <source>
        <dbReference type="ARBA" id="ARBA00009071"/>
    </source>
</evidence>
<dbReference type="Proteomes" id="UP000694044">
    <property type="component" value="Unassembled WGS sequence"/>
</dbReference>
<comment type="function">
    <text evidence="1">Component of the nexin-dynein regulatory complex (N-DRC), a key regulator of ciliary/flagellar motility which maintains the alignment and integrity of the distal axoneme and regulates microtubule sliding in motile axonemes.</text>
</comment>
<proteinExistence type="inferred from homology"/>
<keyword evidence="7" id="KW-0969">Cilium</keyword>
<keyword evidence="13" id="KW-1185">Reference proteome</keyword>
<keyword evidence="10" id="KW-0175">Coiled coil</keyword>
<feature type="compositionally biased region" description="Basic residues" evidence="11">
    <location>
        <begin position="391"/>
        <end position="431"/>
    </location>
</feature>
<comment type="subcellular location">
    <subcellularLocation>
        <location evidence="2">Cytoplasm</location>
        <location evidence="2">Cytoskeleton</location>
        <location evidence="2">Flagellum axoneme</location>
    </subcellularLocation>
</comment>
<reference evidence="12" key="1">
    <citation type="submission" date="2021-02" db="EMBL/GenBank/DDBJ databases">
        <authorList>
            <person name="Palmer J.M."/>
        </authorList>
    </citation>
    <scope>NUCLEOTIDE SEQUENCE</scope>
    <source>
        <strain evidence="12">SCRP734</strain>
    </source>
</reference>
<evidence type="ECO:0000256" key="6">
    <source>
        <dbReference type="ARBA" id="ARBA00022846"/>
    </source>
</evidence>
<dbReference type="EMBL" id="JAGDFM010000019">
    <property type="protein sequence ID" value="KAG7391611.1"/>
    <property type="molecule type" value="Genomic_DNA"/>
</dbReference>
<evidence type="ECO:0000313" key="12">
    <source>
        <dbReference type="EMBL" id="KAG7391611.1"/>
    </source>
</evidence>
<evidence type="ECO:0000256" key="5">
    <source>
        <dbReference type="ARBA" id="ARBA00022490"/>
    </source>
</evidence>
<evidence type="ECO:0000256" key="2">
    <source>
        <dbReference type="ARBA" id="ARBA00004611"/>
    </source>
</evidence>